<dbReference type="Gene3D" id="1.10.287.130">
    <property type="match status" value="1"/>
</dbReference>
<dbReference type="SMART" id="SM00448">
    <property type="entry name" value="REC"/>
    <property type="match status" value="1"/>
</dbReference>
<dbReference type="EMBL" id="CP061799">
    <property type="protein sequence ID" value="QTA78097.1"/>
    <property type="molecule type" value="Genomic_DNA"/>
</dbReference>
<evidence type="ECO:0000256" key="9">
    <source>
        <dbReference type="PROSITE-ProRule" id="PRU00169"/>
    </source>
</evidence>
<dbReference type="PANTHER" id="PTHR43547">
    <property type="entry name" value="TWO-COMPONENT HISTIDINE KINASE"/>
    <property type="match status" value="1"/>
</dbReference>
<evidence type="ECO:0000259" key="10">
    <source>
        <dbReference type="PROSITE" id="PS50109"/>
    </source>
</evidence>
<evidence type="ECO:0000256" key="8">
    <source>
        <dbReference type="ARBA" id="ARBA00023012"/>
    </source>
</evidence>
<evidence type="ECO:0000313" key="13">
    <source>
        <dbReference type="Proteomes" id="UP000663720"/>
    </source>
</evidence>
<dbReference type="PRINTS" id="PR00344">
    <property type="entry name" value="BCTRLSENSOR"/>
</dbReference>
<protein>
    <recommendedName>
        <fullName evidence="2">histidine kinase</fullName>
        <ecNumber evidence="2">2.7.13.3</ecNumber>
    </recommendedName>
</protein>
<keyword evidence="4" id="KW-0808">Transferase</keyword>
<dbReference type="InterPro" id="IPR001789">
    <property type="entry name" value="Sig_transdc_resp-reg_receiver"/>
</dbReference>
<dbReference type="Proteomes" id="UP000663720">
    <property type="component" value="Chromosome"/>
</dbReference>
<evidence type="ECO:0000256" key="6">
    <source>
        <dbReference type="ARBA" id="ARBA00022777"/>
    </source>
</evidence>
<dbReference type="AlphaFoldDB" id="A0A975B3G3"/>
<evidence type="ECO:0000256" key="4">
    <source>
        <dbReference type="ARBA" id="ARBA00022679"/>
    </source>
</evidence>
<sequence>MESSKGSILIVDDNPTNLNVLFDCLNEAGFQTLVALNGKDALNRADYAQPDIILLDVMMPGMDGFETCRQLKQIKSTIEIPVIFMTALSDTNDKIEGFNCGAVDYICKPFQQEEVLARINAHMTIRQQKKELAELNATKDKFFSIISHDVRNQFNLLVGYSGMLHNQYDEYGDEEKKDFIREIAEASNRTYKLFENLAHWAKMQRHGMTFTPETVDLNAVISKIVSSLGPDARQKKINLSAEISKDNIVQADKNMTELIIRNLITNAIKFTCHDGNIKITNRTAKDYMEIIVADTGVGMSPERVANLFKLDVNQSTPGTDEEKGTGLGLILCKEFTQRHGGKIWAESDLGKGSKFTFTLPRFSSCKI</sequence>
<keyword evidence="6 12" id="KW-0418">Kinase</keyword>
<dbReference type="Gene3D" id="3.30.565.10">
    <property type="entry name" value="Histidine kinase-like ATPase, C-terminal domain"/>
    <property type="match status" value="1"/>
</dbReference>
<feature type="modified residue" description="4-aspartylphosphate" evidence="9">
    <location>
        <position position="56"/>
    </location>
</feature>
<feature type="domain" description="Response regulatory" evidence="11">
    <location>
        <begin position="7"/>
        <end position="123"/>
    </location>
</feature>
<dbReference type="CDD" id="cd19920">
    <property type="entry name" value="REC_PA4781-like"/>
    <property type="match status" value="1"/>
</dbReference>
<evidence type="ECO:0000256" key="1">
    <source>
        <dbReference type="ARBA" id="ARBA00000085"/>
    </source>
</evidence>
<dbReference type="InterPro" id="IPR011006">
    <property type="entry name" value="CheY-like_superfamily"/>
</dbReference>
<dbReference type="Gene3D" id="6.10.250.690">
    <property type="match status" value="1"/>
</dbReference>
<dbReference type="RefSeq" id="WP_207689998.1">
    <property type="nucleotide sequence ID" value="NZ_CP061799.1"/>
</dbReference>
<dbReference type="PROSITE" id="PS50110">
    <property type="entry name" value="RESPONSE_REGULATORY"/>
    <property type="match status" value="1"/>
</dbReference>
<dbReference type="SUPFAM" id="SSF52172">
    <property type="entry name" value="CheY-like"/>
    <property type="match status" value="1"/>
</dbReference>
<dbReference type="PANTHER" id="PTHR43547:SF2">
    <property type="entry name" value="HYBRID SIGNAL TRANSDUCTION HISTIDINE KINASE C"/>
    <property type="match status" value="1"/>
</dbReference>
<evidence type="ECO:0000313" key="12">
    <source>
        <dbReference type="EMBL" id="QTA78097.1"/>
    </source>
</evidence>
<dbReference type="InterPro" id="IPR004358">
    <property type="entry name" value="Sig_transdc_His_kin-like_C"/>
</dbReference>
<dbReference type="Gene3D" id="3.40.50.2300">
    <property type="match status" value="1"/>
</dbReference>
<keyword evidence="7" id="KW-0067">ATP-binding</keyword>
<reference evidence="12" key="1">
    <citation type="journal article" date="2021" name="Microb. Physiol.">
        <title>Proteogenomic Insights into the Physiology of Marine, Sulfate-Reducing, Filamentous Desulfonema limicola and Desulfonema magnum.</title>
        <authorList>
            <person name="Schnaars V."/>
            <person name="Wohlbrand L."/>
            <person name="Scheve S."/>
            <person name="Hinrichs C."/>
            <person name="Reinhardt R."/>
            <person name="Rabus R."/>
        </authorList>
    </citation>
    <scope>NUCLEOTIDE SEQUENCE</scope>
    <source>
        <strain evidence="12">5ac10</strain>
    </source>
</reference>
<dbReference type="InterPro" id="IPR005467">
    <property type="entry name" value="His_kinase_dom"/>
</dbReference>
<dbReference type="SMART" id="SM00387">
    <property type="entry name" value="HATPase_c"/>
    <property type="match status" value="1"/>
</dbReference>
<proteinExistence type="predicted"/>
<dbReference type="Pfam" id="PF02518">
    <property type="entry name" value="HATPase_c"/>
    <property type="match status" value="1"/>
</dbReference>
<dbReference type="EC" id="2.7.13.3" evidence="2"/>
<feature type="domain" description="Histidine kinase" evidence="10">
    <location>
        <begin position="145"/>
        <end position="363"/>
    </location>
</feature>
<evidence type="ECO:0000256" key="2">
    <source>
        <dbReference type="ARBA" id="ARBA00012438"/>
    </source>
</evidence>
<dbReference type="PROSITE" id="PS50109">
    <property type="entry name" value="HIS_KIN"/>
    <property type="match status" value="1"/>
</dbReference>
<evidence type="ECO:0000256" key="5">
    <source>
        <dbReference type="ARBA" id="ARBA00022741"/>
    </source>
</evidence>
<dbReference type="FunFam" id="3.40.50.2300:FF:000121">
    <property type="entry name" value="Sensor histidine kinase RcsC"/>
    <property type="match status" value="1"/>
</dbReference>
<dbReference type="KEGG" id="dli:dnl_03080"/>
<keyword evidence="5" id="KW-0547">Nucleotide-binding</keyword>
<name>A0A975B3G3_9BACT</name>
<dbReference type="InterPro" id="IPR003594">
    <property type="entry name" value="HATPase_dom"/>
</dbReference>
<gene>
    <name evidence="12" type="ORF">dnl_03080</name>
</gene>
<dbReference type="SUPFAM" id="SSF55874">
    <property type="entry name" value="ATPase domain of HSP90 chaperone/DNA topoisomerase II/histidine kinase"/>
    <property type="match status" value="1"/>
</dbReference>
<accession>A0A975B3G3</accession>
<dbReference type="GO" id="GO:0000155">
    <property type="term" value="F:phosphorelay sensor kinase activity"/>
    <property type="evidence" value="ECO:0007669"/>
    <property type="project" value="InterPro"/>
</dbReference>
<evidence type="ECO:0000256" key="3">
    <source>
        <dbReference type="ARBA" id="ARBA00022553"/>
    </source>
</evidence>
<keyword evidence="3 9" id="KW-0597">Phosphoprotein</keyword>
<keyword evidence="13" id="KW-1185">Reference proteome</keyword>
<evidence type="ECO:0000259" key="11">
    <source>
        <dbReference type="PROSITE" id="PS50110"/>
    </source>
</evidence>
<dbReference type="GO" id="GO:0005524">
    <property type="term" value="F:ATP binding"/>
    <property type="evidence" value="ECO:0007669"/>
    <property type="project" value="UniProtKB-KW"/>
</dbReference>
<organism evidence="12 13">
    <name type="scientific">Desulfonema limicola</name>
    <dbReference type="NCBI Taxonomy" id="45656"/>
    <lineage>
        <taxon>Bacteria</taxon>
        <taxon>Pseudomonadati</taxon>
        <taxon>Thermodesulfobacteriota</taxon>
        <taxon>Desulfobacteria</taxon>
        <taxon>Desulfobacterales</taxon>
        <taxon>Desulfococcaceae</taxon>
        <taxon>Desulfonema</taxon>
    </lineage>
</organism>
<dbReference type="FunFam" id="3.30.565.10:FF:000006">
    <property type="entry name" value="Sensor histidine kinase WalK"/>
    <property type="match status" value="1"/>
</dbReference>
<dbReference type="Pfam" id="PF00072">
    <property type="entry name" value="Response_reg"/>
    <property type="match status" value="1"/>
</dbReference>
<dbReference type="CDD" id="cd00075">
    <property type="entry name" value="HATPase"/>
    <property type="match status" value="1"/>
</dbReference>
<dbReference type="InterPro" id="IPR003661">
    <property type="entry name" value="HisK_dim/P_dom"/>
</dbReference>
<keyword evidence="8" id="KW-0902">Two-component regulatory system</keyword>
<dbReference type="InterPro" id="IPR036890">
    <property type="entry name" value="HATPase_C_sf"/>
</dbReference>
<evidence type="ECO:0000256" key="7">
    <source>
        <dbReference type="ARBA" id="ARBA00022840"/>
    </source>
</evidence>
<dbReference type="SMART" id="SM00388">
    <property type="entry name" value="HisKA"/>
    <property type="match status" value="1"/>
</dbReference>
<comment type="catalytic activity">
    <reaction evidence="1">
        <text>ATP + protein L-histidine = ADP + protein N-phospho-L-histidine.</text>
        <dbReference type="EC" id="2.7.13.3"/>
    </reaction>
</comment>